<dbReference type="RefSeq" id="WP_191142351.1">
    <property type="nucleotide sequence ID" value="NZ_JACXAH010000018.1"/>
</dbReference>
<accession>A0A926RUM6</accession>
<reference evidence="1" key="1">
    <citation type="submission" date="2020-09" db="EMBL/GenBank/DDBJ databases">
        <title>A novel bacterium of genus Hazenella, isolated from South China Sea.</title>
        <authorList>
            <person name="Huang H."/>
            <person name="Mo K."/>
            <person name="Hu Y."/>
        </authorList>
    </citation>
    <scope>NUCLEOTIDE SEQUENCE</scope>
    <source>
        <strain evidence="1">IB182357</strain>
    </source>
</reference>
<comment type="caution">
    <text evidence="1">The sequence shown here is derived from an EMBL/GenBank/DDBJ whole genome shotgun (WGS) entry which is preliminary data.</text>
</comment>
<sequence>MASYEIYFDDRLGMNRPRLLVDYDSLSAEQQQEFELKCQEICSYIPERIKAFESRYMSYYEQLKEADDETFFLYNEEMNQISEIICDLNLLYLYIEGNFLNSTALA</sequence>
<evidence type="ECO:0000313" key="2">
    <source>
        <dbReference type="Proteomes" id="UP000661691"/>
    </source>
</evidence>
<dbReference type="EMBL" id="JACXAH010000018">
    <property type="protein sequence ID" value="MBD1373168.1"/>
    <property type="molecule type" value="Genomic_DNA"/>
</dbReference>
<dbReference type="AlphaFoldDB" id="A0A926RUM6"/>
<proteinExistence type="predicted"/>
<gene>
    <name evidence="1" type="ORF">IC620_12460</name>
</gene>
<protein>
    <submittedName>
        <fullName evidence="1">Uncharacterized protein</fullName>
    </submittedName>
</protein>
<evidence type="ECO:0000313" key="1">
    <source>
        <dbReference type="EMBL" id="MBD1373168.1"/>
    </source>
</evidence>
<organism evidence="1 2">
    <name type="scientific">Polycladospora coralii</name>
    <dbReference type="NCBI Taxonomy" id="2771432"/>
    <lineage>
        <taxon>Bacteria</taxon>
        <taxon>Bacillati</taxon>
        <taxon>Bacillota</taxon>
        <taxon>Bacilli</taxon>
        <taxon>Bacillales</taxon>
        <taxon>Thermoactinomycetaceae</taxon>
        <taxon>Polycladospora</taxon>
    </lineage>
</organism>
<dbReference type="Proteomes" id="UP000661691">
    <property type="component" value="Unassembled WGS sequence"/>
</dbReference>
<keyword evidence="2" id="KW-1185">Reference proteome</keyword>
<name>A0A926RUM6_9BACL</name>